<sequence length="205" mass="23051">MFMESSSIMNKFKFISVFIDFAATVYCKRGVHEELFPDELLSGLADKLAVKHNPTVAGRLLKIVLWIIKQDPSILMINIMNRPNIYIEGESSAWDYRVKALRVVRVISELDCPETNLLGKVTYMHEDENQDGNPVTSVRDFQFNDTRSKIVSEDIVLKGVCENPDILIPITYSDVENLYEPPVSVPKSKQAKEGPKAGSSGVIKT</sequence>
<dbReference type="Proteomes" id="UP001161560">
    <property type="component" value="Segment"/>
</dbReference>
<dbReference type="EMBL" id="OX411436">
    <property type="protein sequence ID" value="CAI5930331.1"/>
    <property type="molecule type" value="Genomic_DNA"/>
</dbReference>
<gene>
    <name evidence="3" type="primary">putative M</name>
</gene>
<evidence type="ECO:0000256" key="1">
    <source>
        <dbReference type="SAM" id="MobiDB-lite"/>
    </source>
</evidence>
<feature type="region of interest" description="Disordered" evidence="1">
    <location>
        <begin position="184"/>
        <end position="205"/>
    </location>
</feature>
<evidence type="ECO:0000313" key="3">
    <source>
        <dbReference type="EMBL" id="CAI6378952.1"/>
    </source>
</evidence>
<keyword evidence="4" id="KW-1185">Reference proteome</keyword>
<organism evidence="2 4">
    <name type="scientific">Cytorhabdovirus sp. 'tiliae'</name>
    <dbReference type="NCBI Taxonomy" id="3004219"/>
    <lineage>
        <taxon>Viruses</taxon>
        <taxon>Riboviria</taxon>
        <taxon>Orthornavirae</taxon>
        <taxon>Negarnaviricota</taxon>
        <taxon>Haploviricotina</taxon>
        <taxon>Monjiviricetes</taxon>
        <taxon>Mononegavirales</taxon>
        <taxon>Rhabdoviridae</taxon>
        <taxon>Betarhabdovirinae</taxon>
    </lineage>
</organism>
<protein>
    <submittedName>
        <fullName evidence="3">Matrix protein</fullName>
    </submittedName>
</protein>
<accession>A0A9J7CAG2</accession>
<dbReference type="EMBL" id="OX411436">
    <property type="protein sequence ID" value="CAI6378952.1"/>
    <property type="molecule type" value="Viral_cRNA"/>
</dbReference>
<name>A0A9J7CAG2_9RHAB</name>
<evidence type="ECO:0000313" key="4">
    <source>
        <dbReference type="Proteomes" id="UP001161560"/>
    </source>
</evidence>
<evidence type="ECO:0000313" key="2">
    <source>
        <dbReference type="EMBL" id="CAI5930331.1"/>
    </source>
</evidence>
<proteinExistence type="predicted"/>
<reference evidence="2" key="1">
    <citation type="submission" date="2023-01" db="EMBL/GenBank/DDBJ databases">
        <authorList>
            <person name="Kopke K."/>
        </authorList>
    </citation>
    <scope>NUCLEOTIDE SEQUENCE</scope>
    <source>
        <strain evidence="2">E54634</strain>
    </source>
</reference>